<organism evidence="3">
    <name type="scientific">Trypanosoma congolense (strain IL3000)</name>
    <dbReference type="NCBI Taxonomy" id="1068625"/>
    <lineage>
        <taxon>Eukaryota</taxon>
        <taxon>Discoba</taxon>
        <taxon>Euglenozoa</taxon>
        <taxon>Kinetoplastea</taxon>
        <taxon>Metakinetoplastina</taxon>
        <taxon>Trypanosomatida</taxon>
        <taxon>Trypanosomatidae</taxon>
        <taxon>Trypanosoma</taxon>
        <taxon>Nannomonas</taxon>
    </lineage>
</organism>
<accession>G0UZJ8</accession>
<dbReference type="VEuPathDB" id="TriTrypDB:TcIL3000.11.2050"/>
<feature type="region of interest" description="Disordered" evidence="1">
    <location>
        <begin position="119"/>
        <end position="153"/>
    </location>
</feature>
<evidence type="ECO:0000313" key="3">
    <source>
        <dbReference type="EMBL" id="CCC94817.1"/>
    </source>
</evidence>
<feature type="compositionally biased region" description="Basic residues" evidence="1">
    <location>
        <begin position="131"/>
        <end position="146"/>
    </location>
</feature>
<feature type="transmembrane region" description="Helical" evidence="2">
    <location>
        <begin position="82"/>
        <end position="102"/>
    </location>
</feature>
<evidence type="ECO:0000256" key="2">
    <source>
        <dbReference type="SAM" id="Phobius"/>
    </source>
</evidence>
<gene>
    <name evidence="3" type="ORF">TCIL3000_11_2050</name>
</gene>
<sequence length="153" mass="17217">MCLTRARQQHHGGGGKKNGGDATIKYTKPHYCFPYPFSHAMRRPTVGFLKPTQPLIGLEELSQTQGVPAPNTHNSRSSTVRFLIIFFLHTALPVLLIFHTPFVRVHTHSLAQSTTVVKKPSASEVNEADKRRKKKGENKINISRRHTQVDFPP</sequence>
<reference evidence="3" key="1">
    <citation type="journal article" date="2012" name="Proc. Natl. Acad. Sci. U.S.A.">
        <title>Antigenic diversity is generated by distinct evolutionary mechanisms in African trypanosome species.</title>
        <authorList>
            <person name="Jackson A.P."/>
            <person name="Berry A."/>
            <person name="Aslett M."/>
            <person name="Allison H.C."/>
            <person name="Burton P."/>
            <person name="Vavrova-Anderson J."/>
            <person name="Brown R."/>
            <person name="Browne H."/>
            <person name="Corton N."/>
            <person name="Hauser H."/>
            <person name="Gamble J."/>
            <person name="Gilderthorp R."/>
            <person name="Marcello L."/>
            <person name="McQuillan J."/>
            <person name="Otto T.D."/>
            <person name="Quail M.A."/>
            <person name="Sanders M.J."/>
            <person name="van Tonder A."/>
            <person name="Ginger M.L."/>
            <person name="Field M.C."/>
            <person name="Barry J.D."/>
            <person name="Hertz-Fowler C."/>
            <person name="Berriman M."/>
        </authorList>
    </citation>
    <scope>NUCLEOTIDE SEQUENCE</scope>
    <source>
        <strain evidence="3">IL3000</strain>
    </source>
</reference>
<dbReference type="EMBL" id="HE575324">
    <property type="protein sequence ID" value="CCC94817.1"/>
    <property type="molecule type" value="Genomic_DNA"/>
</dbReference>
<evidence type="ECO:0000256" key="1">
    <source>
        <dbReference type="SAM" id="MobiDB-lite"/>
    </source>
</evidence>
<keyword evidence="2" id="KW-0472">Membrane</keyword>
<name>G0UZJ8_TRYCI</name>
<proteinExistence type="predicted"/>
<protein>
    <submittedName>
        <fullName evidence="3">Uncharacterized protein TCIL3000_11_2050</fullName>
    </submittedName>
</protein>
<keyword evidence="2" id="KW-1133">Transmembrane helix</keyword>
<dbReference type="AlphaFoldDB" id="G0UZJ8"/>
<keyword evidence="2" id="KW-0812">Transmembrane</keyword>
<feature type="region of interest" description="Disordered" evidence="1">
    <location>
        <begin position="1"/>
        <end position="21"/>
    </location>
</feature>